<protein>
    <submittedName>
        <fullName evidence="2">Uncharacterized protein</fullName>
    </submittedName>
</protein>
<feature type="region of interest" description="Disordered" evidence="1">
    <location>
        <begin position="74"/>
        <end position="107"/>
    </location>
</feature>
<accession>A0A0G4I708</accession>
<feature type="compositionally biased region" description="Low complexity" evidence="1">
    <location>
        <begin position="86"/>
        <end position="96"/>
    </location>
</feature>
<name>A0A0G4I708_9ALVE</name>
<dbReference type="AlphaFoldDB" id="A0A0G4I708"/>
<gene>
    <name evidence="2" type="ORF">Cvel_11561</name>
</gene>
<dbReference type="VEuPathDB" id="CryptoDB:Cvel_11561"/>
<feature type="compositionally biased region" description="Basic and acidic residues" evidence="1">
    <location>
        <begin position="285"/>
        <end position="294"/>
    </location>
</feature>
<sequence length="294" mass="32909">MGGEQVVGGGAMSLDSYRGWIPKEEKQGDLSCIVRFARALFTTLHPDRPIPNRWHNPSKVEEIIEVAVVQQKEATPPLNQPPDGLSSSSSSSSSGSRCNYNSEGRGGELKEAPQRKLFLCGDHVAANLFELKHWPRTKLLQLFYDVKIPPQAQQAPLIEPKPGFEAEDDRRRLTGIMNTTRMNLFDYRLTKGQERARGRAWRLANGWMGKGPGGGAGLLSRPLREREKTKEEWRESGSTSHCHPILPNRRLTGWKMTGVSRSGESDSLGGREGRREVGRAGSYIQDEKKYTRTE</sequence>
<reference evidence="2" key="1">
    <citation type="submission" date="2014-11" db="EMBL/GenBank/DDBJ databases">
        <authorList>
            <person name="Otto D Thomas"/>
            <person name="Naeem Raeece"/>
        </authorList>
    </citation>
    <scope>NUCLEOTIDE SEQUENCE</scope>
</reference>
<feature type="compositionally biased region" description="Basic and acidic residues" evidence="1">
    <location>
        <begin position="226"/>
        <end position="235"/>
    </location>
</feature>
<feature type="region of interest" description="Disordered" evidence="1">
    <location>
        <begin position="226"/>
        <end position="294"/>
    </location>
</feature>
<evidence type="ECO:0000256" key="1">
    <source>
        <dbReference type="SAM" id="MobiDB-lite"/>
    </source>
</evidence>
<evidence type="ECO:0000313" key="2">
    <source>
        <dbReference type="EMBL" id="CEM52861.1"/>
    </source>
</evidence>
<proteinExistence type="predicted"/>
<feature type="compositionally biased region" description="Basic and acidic residues" evidence="1">
    <location>
        <begin position="269"/>
        <end position="278"/>
    </location>
</feature>
<dbReference type="EMBL" id="CDMZ01005399">
    <property type="protein sequence ID" value="CEM52861.1"/>
    <property type="molecule type" value="Genomic_DNA"/>
</dbReference>
<organism evidence="2">
    <name type="scientific">Chromera velia CCMP2878</name>
    <dbReference type="NCBI Taxonomy" id="1169474"/>
    <lineage>
        <taxon>Eukaryota</taxon>
        <taxon>Sar</taxon>
        <taxon>Alveolata</taxon>
        <taxon>Colpodellida</taxon>
        <taxon>Chromeraceae</taxon>
        <taxon>Chromera</taxon>
    </lineage>
</organism>